<sequence length="127" mass="14307">MNDSIISFRSPIDSHPRGLPTMNLLQCDEIAEKPPHLKKSKVLLHQDNAPCHKSVKTMAKSMKWASNCSFIHRIFQIWPPGAISCSLISRLLAGKKYSSNEEVIAETKAYFEASDKSYSTNRELEGE</sequence>
<dbReference type="GO" id="GO:0003676">
    <property type="term" value="F:nucleic acid binding"/>
    <property type="evidence" value="ECO:0007669"/>
    <property type="project" value="InterPro"/>
</dbReference>
<dbReference type="EMBL" id="JAACXV010009679">
    <property type="protein sequence ID" value="KAF7275598.1"/>
    <property type="molecule type" value="Genomic_DNA"/>
</dbReference>
<proteinExistence type="predicted"/>
<evidence type="ECO:0000313" key="1">
    <source>
        <dbReference type="EMBL" id="KAF7275598.1"/>
    </source>
</evidence>
<gene>
    <name evidence="1" type="ORF">GWI33_011512</name>
</gene>
<dbReference type="OrthoDB" id="10065579at2759"/>
<reference evidence="1" key="1">
    <citation type="submission" date="2020-08" db="EMBL/GenBank/DDBJ databases">
        <title>Genome sequencing and assembly of the red palm weevil Rhynchophorus ferrugineus.</title>
        <authorList>
            <person name="Dias G.B."/>
            <person name="Bergman C.M."/>
            <person name="Manee M."/>
        </authorList>
    </citation>
    <scope>NUCLEOTIDE SEQUENCE</scope>
    <source>
        <strain evidence="1">AA-2017</strain>
        <tissue evidence="1">Whole larva</tissue>
    </source>
</reference>
<name>A0A834IBI0_RHYFE</name>
<comment type="caution">
    <text evidence="1">The sequence shown here is derived from an EMBL/GenBank/DDBJ whole genome shotgun (WGS) entry which is preliminary data.</text>
</comment>
<accession>A0A834IBI0</accession>
<evidence type="ECO:0000313" key="2">
    <source>
        <dbReference type="Proteomes" id="UP000625711"/>
    </source>
</evidence>
<dbReference type="Gene3D" id="3.30.420.10">
    <property type="entry name" value="Ribonuclease H-like superfamily/Ribonuclease H"/>
    <property type="match status" value="1"/>
</dbReference>
<dbReference type="Proteomes" id="UP000625711">
    <property type="component" value="Unassembled WGS sequence"/>
</dbReference>
<dbReference type="InterPro" id="IPR036397">
    <property type="entry name" value="RNaseH_sf"/>
</dbReference>
<evidence type="ECO:0008006" key="3">
    <source>
        <dbReference type="Google" id="ProtNLM"/>
    </source>
</evidence>
<keyword evidence="2" id="KW-1185">Reference proteome</keyword>
<organism evidence="1 2">
    <name type="scientific">Rhynchophorus ferrugineus</name>
    <name type="common">Red palm weevil</name>
    <name type="synonym">Curculio ferrugineus</name>
    <dbReference type="NCBI Taxonomy" id="354439"/>
    <lineage>
        <taxon>Eukaryota</taxon>
        <taxon>Metazoa</taxon>
        <taxon>Ecdysozoa</taxon>
        <taxon>Arthropoda</taxon>
        <taxon>Hexapoda</taxon>
        <taxon>Insecta</taxon>
        <taxon>Pterygota</taxon>
        <taxon>Neoptera</taxon>
        <taxon>Endopterygota</taxon>
        <taxon>Coleoptera</taxon>
        <taxon>Polyphaga</taxon>
        <taxon>Cucujiformia</taxon>
        <taxon>Curculionidae</taxon>
        <taxon>Dryophthorinae</taxon>
        <taxon>Rhynchophorus</taxon>
    </lineage>
</organism>
<protein>
    <recommendedName>
        <fullName evidence="3">Tc1-like transposase DDE domain-containing protein</fullName>
    </recommendedName>
</protein>
<dbReference type="AlphaFoldDB" id="A0A834IBI0"/>